<dbReference type="PANTHER" id="PTHR45453:SF1">
    <property type="entry name" value="PHOSPHATE REGULON SENSOR PROTEIN PHOR"/>
    <property type="match status" value="1"/>
</dbReference>
<dbReference type="Gene3D" id="6.10.340.10">
    <property type="match status" value="1"/>
</dbReference>
<evidence type="ECO:0000256" key="8">
    <source>
        <dbReference type="ARBA" id="ARBA00022777"/>
    </source>
</evidence>
<keyword evidence="12" id="KW-0812">Transmembrane</keyword>
<dbReference type="SMART" id="SM00388">
    <property type="entry name" value="HisKA"/>
    <property type="match status" value="1"/>
</dbReference>
<dbReference type="InterPro" id="IPR003660">
    <property type="entry name" value="HAMP_dom"/>
</dbReference>
<dbReference type="GO" id="GO:0000155">
    <property type="term" value="F:phosphorelay sensor kinase activity"/>
    <property type="evidence" value="ECO:0007669"/>
    <property type="project" value="InterPro"/>
</dbReference>
<dbReference type="SMART" id="SM00304">
    <property type="entry name" value="HAMP"/>
    <property type="match status" value="1"/>
</dbReference>
<dbReference type="SUPFAM" id="SSF47384">
    <property type="entry name" value="Homodimeric domain of signal transducing histidine kinase"/>
    <property type="match status" value="1"/>
</dbReference>
<dbReference type="EMBL" id="CP018145">
    <property type="protein sequence ID" value="ASJ52216.1"/>
    <property type="molecule type" value="Genomic_DNA"/>
</dbReference>
<dbReference type="InterPro" id="IPR004358">
    <property type="entry name" value="Sig_transdc_His_kin-like_C"/>
</dbReference>
<evidence type="ECO:0000256" key="12">
    <source>
        <dbReference type="SAM" id="Phobius"/>
    </source>
</evidence>
<evidence type="ECO:0000256" key="2">
    <source>
        <dbReference type="ARBA" id="ARBA00004651"/>
    </source>
</evidence>
<keyword evidence="11 12" id="KW-0472">Membrane</keyword>
<feature type="transmembrane region" description="Helical" evidence="12">
    <location>
        <begin position="182"/>
        <end position="203"/>
    </location>
</feature>
<comment type="catalytic activity">
    <reaction evidence="1">
        <text>ATP + protein L-histidine = ADP + protein N-phospho-L-histidine.</text>
        <dbReference type="EC" id="2.7.13.3"/>
    </reaction>
</comment>
<dbReference type="PROSITE" id="PS50885">
    <property type="entry name" value="HAMP"/>
    <property type="match status" value="1"/>
</dbReference>
<dbReference type="SUPFAM" id="SSF158472">
    <property type="entry name" value="HAMP domain-like"/>
    <property type="match status" value="1"/>
</dbReference>
<dbReference type="CDD" id="cd00082">
    <property type="entry name" value="HisKA"/>
    <property type="match status" value="1"/>
</dbReference>
<dbReference type="SMART" id="SM00387">
    <property type="entry name" value="HATPase_c"/>
    <property type="match status" value="1"/>
</dbReference>
<dbReference type="Pfam" id="PF02518">
    <property type="entry name" value="HATPase_c"/>
    <property type="match status" value="1"/>
</dbReference>
<feature type="domain" description="Histidine kinase" evidence="13">
    <location>
        <begin position="273"/>
        <end position="488"/>
    </location>
</feature>
<proteinExistence type="predicted"/>
<evidence type="ECO:0000256" key="7">
    <source>
        <dbReference type="ARBA" id="ARBA00022741"/>
    </source>
</evidence>
<dbReference type="PRINTS" id="PR00344">
    <property type="entry name" value="BCTRLSENSOR"/>
</dbReference>
<dbReference type="GO" id="GO:0005886">
    <property type="term" value="C:plasma membrane"/>
    <property type="evidence" value="ECO:0007669"/>
    <property type="project" value="UniProtKB-SubCell"/>
</dbReference>
<dbReference type="SUPFAM" id="SSF55874">
    <property type="entry name" value="ATPase domain of HSP90 chaperone/DNA topoisomerase II/histidine kinase"/>
    <property type="match status" value="1"/>
</dbReference>
<dbReference type="InterPro" id="IPR036097">
    <property type="entry name" value="HisK_dim/P_sf"/>
</dbReference>
<protein>
    <recommendedName>
        <fullName evidence="3">histidine kinase</fullName>
        <ecNumber evidence="3">2.7.13.3</ecNumber>
    </recommendedName>
</protein>
<dbReference type="GO" id="GO:0004721">
    <property type="term" value="F:phosphoprotein phosphatase activity"/>
    <property type="evidence" value="ECO:0007669"/>
    <property type="project" value="TreeGrafter"/>
</dbReference>
<dbReference type="Proteomes" id="UP000197781">
    <property type="component" value="Chromosome"/>
</dbReference>
<keyword evidence="12" id="KW-1133">Transmembrane helix</keyword>
<dbReference type="GO" id="GO:0005524">
    <property type="term" value="F:ATP binding"/>
    <property type="evidence" value="ECO:0007669"/>
    <property type="project" value="UniProtKB-KW"/>
</dbReference>
<evidence type="ECO:0000256" key="10">
    <source>
        <dbReference type="ARBA" id="ARBA00023012"/>
    </source>
</evidence>
<evidence type="ECO:0000256" key="6">
    <source>
        <dbReference type="ARBA" id="ARBA00022679"/>
    </source>
</evidence>
<evidence type="ECO:0000256" key="5">
    <source>
        <dbReference type="ARBA" id="ARBA00022553"/>
    </source>
</evidence>
<dbReference type="CDD" id="cd00075">
    <property type="entry name" value="HATPase"/>
    <property type="match status" value="1"/>
</dbReference>
<evidence type="ECO:0000259" key="13">
    <source>
        <dbReference type="PROSITE" id="PS50109"/>
    </source>
</evidence>
<keyword evidence="7" id="KW-0547">Nucleotide-binding</keyword>
<dbReference type="InterPro" id="IPR003594">
    <property type="entry name" value="HATPase_dom"/>
</dbReference>
<dbReference type="GO" id="GO:0016036">
    <property type="term" value="P:cellular response to phosphate starvation"/>
    <property type="evidence" value="ECO:0007669"/>
    <property type="project" value="TreeGrafter"/>
</dbReference>
<dbReference type="PANTHER" id="PTHR45453">
    <property type="entry name" value="PHOSPHATE REGULON SENSOR PROTEIN PHOR"/>
    <property type="match status" value="1"/>
</dbReference>
<dbReference type="FunFam" id="3.30.565.10:FF:000006">
    <property type="entry name" value="Sensor histidine kinase WalK"/>
    <property type="match status" value="1"/>
</dbReference>
<evidence type="ECO:0000259" key="14">
    <source>
        <dbReference type="PROSITE" id="PS50885"/>
    </source>
</evidence>
<dbReference type="CDD" id="cd06225">
    <property type="entry name" value="HAMP"/>
    <property type="match status" value="1"/>
</dbReference>
<organism evidence="15 16">
    <name type="scientific">Brevibacillus formosus</name>
    <dbReference type="NCBI Taxonomy" id="54913"/>
    <lineage>
        <taxon>Bacteria</taxon>
        <taxon>Bacillati</taxon>
        <taxon>Bacillota</taxon>
        <taxon>Bacilli</taxon>
        <taxon>Bacillales</taxon>
        <taxon>Paenibacillaceae</taxon>
        <taxon>Brevibacillus</taxon>
    </lineage>
</organism>
<dbReference type="Pfam" id="PF00512">
    <property type="entry name" value="HisKA"/>
    <property type="match status" value="1"/>
</dbReference>
<keyword evidence="8 15" id="KW-0418">Kinase</keyword>
<accession>A0A220MB47</accession>
<feature type="domain" description="HAMP" evidence="14">
    <location>
        <begin position="205"/>
        <end position="258"/>
    </location>
</feature>
<evidence type="ECO:0000313" key="16">
    <source>
        <dbReference type="Proteomes" id="UP000197781"/>
    </source>
</evidence>
<dbReference type="EC" id="2.7.13.3" evidence="3"/>
<dbReference type="KEGG" id="bfm:BP422_00885"/>
<evidence type="ECO:0000256" key="9">
    <source>
        <dbReference type="ARBA" id="ARBA00022840"/>
    </source>
</evidence>
<dbReference type="RefSeq" id="WP_088906140.1">
    <property type="nucleotide sequence ID" value="NZ_CP018145.1"/>
</dbReference>
<keyword evidence="5" id="KW-0597">Phosphoprotein</keyword>
<dbReference type="InterPro" id="IPR003661">
    <property type="entry name" value="HisK_dim/P_dom"/>
</dbReference>
<keyword evidence="10" id="KW-0902">Two-component regulatory system</keyword>
<evidence type="ECO:0000256" key="4">
    <source>
        <dbReference type="ARBA" id="ARBA00022475"/>
    </source>
</evidence>
<evidence type="ECO:0000256" key="1">
    <source>
        <dbReference type="ARBA" id="ARBA00000085"/>
    </source>
</evidence>
<evidence type="ECO:0000256" key="3">
    <source>
        <dbReference type="ARBA" id="ARBA00012438"/>
    </source>
</evidence>
<dbReference type="Pfam" id="PF00672">
    <property type="entry name" value="HAMP"/>
    <property type="match status" value="1"/>
</dbReference>
<keyword evidence="4" id="KW-1003">Cell membrane</keyword>
<name>A0A220MB47_9BACL</name>
<dbReference type="Gene3D" id="3.30.565.10">
    <property type="entry name" value="Histidine kinase-like ATPase, C-terminal domain"/>
    <property type="match status" value="1"/>
</dbReference>
<dbReference type="InterPro" id="IPR005467">
    <property type="entry name" value="His_kinase_dom"/>
</dbReference>
<gene>
    <name evidence="15" type="ORF">BP422_00885</name>
</gene>
<dbReference type="Gene3D" id="1.10.287.130">
    <property type="match status" value="1"/>
</dbReference>
<evidence type="ECO:0000256" key="11">
    <source>
        <dbReference type="ARBA" id="ARBA00023136"/>
    </source>
</evidence>
<keyword evidence="9" id="KW-0067">ATP-binding</keyword>
<keyword evidence="6" id="KW-0808">Transferase</keyword>
<comment type="subcellular location">
    <subcellularLocation>
        <location evidence="2">Cell membrane</location>
        <topology evidence="2">Multi-pass membrane protein</topology>
    </subcellularLocation>
</comment>
<dbReference type="AlphaFoldDB" id="A0A220MB47"/>
<sequence length="498" mass="55781">MTMNRNNLWASFLEPNSLRYQLLSRSLFILSGLLLLIGMIQYILMEQFLYRSKAESLLNLAVTVPYQVLEDTETLPKNDQYVSALLSLRTPDIKYAFIDNDANVTELFANPSEGYSPRFPESLYREILASGVCTFKYKILEGSTGTDYLVVLAPIRSPDQLQGIVQLSTPVGSMREVLFPQLIIFFSASALALLIGLLTYVPVLRRTLNPLSRIEVTVERINAGNLDERLPMDQGQMEIDQLSAVFNGMLERLETSFKTEQEAGERMRRFVADASHELRTPLTSIHGFLEVLLRGAAANPEHLQKALKSMHGETERLNKLVNDLLYLARMDREPAFLLQEGQLDTVVHSMESQLMMLAGDRNVHFRVEPNVTVAFDCDGMKQVILNLFQNAVQHTDPVNGEIELTLSKITTGIELTIRDNGAGIAPEHVPHVFDRFYRIESSRARKSGGAGLGLSITQSIVENHRGKIDVQSSLGTGTVFRVWLPTGLKEIQKTEVVG</sequence>
<dbReference type="FunFam" id="1.10.287.130:FF:000001">
    <property type="entry name" value="Two-component sensor histidine kinase"/>
    <property type="match status" value="1"/>
</dbReference>
<reference evidence="15 16" key="1">
    <citation type="submission" date="2016-11" db="EMBL/GenBank/DDBJ databases">
        <authorList>
            <person name="Jaros S."/>
            <person name="Januszkiewicz K."/>
            <person name="Wedrychowicz H."/>
        </authorList>
    </citation>
    <scope>NUCLEOTIDE SEQUENCE [LARGE SCALE GENOMIC DNA]</scope>
    <source>
        <strain evidence="15 16">NF2</strain>
    </source>
</reference>
<feature type="transmembrane region" description="Helical" evidence="12">
    <location>
        <begin position="20"/>
        <end position="44"/>
    </location>
</feature>
<dbReference type="InterPro" id="IPR050351">
    <property type="entry name" value="BphY/WalK/GraS-like"/>
</dbReference>
<dbReference type="PROSITE" id="PS50109">
    <property type="entry name" value="HIS_KIN"/>
    <property type="match status" value="1"/>
</dbReference>
<dbReference type="InterPro" id="IPR036890">
    <property type="entry name" value="HATPase_C_sf"/>
</dbReference>
<evidence type="ECO:0000313" key="15">
    <source>
        <dbReference type="EMBL" id="ASJ52216.1"/>
    </source>
</evidence>